<feature type="domain" description="Helicase ATP-binding" evidence="19">
    <location>
        <begin position="7"/>
        <end position="349"/>
    </location>
</feature>
<keyword evidence="14" id="KW-0413">Isomerase</keyword>
<dbReference type="InterPro" id="IPR010614">
    <property type="entry name" value="RAD3-like_helicase_DEAD"/>
</dbReference>
<evidence type="ECO:0000256" key="5">
    <source>
        <dbReference type="ARBA" id="ARBA00022723"/>
    </source>
</evidence>
<dbReference type="InterPro" id="IPR014001">
    <property type="entry name" value="Helicase_ATP-bd"/>
</dbReference>
<dbReference type="GO" id="GO:0003677">
    <property type="term" value="F:DNA binding"/>
    <property type="evidence" value="ECO:0007669"/>
    <property type="project" value="InterPro"/>
</dbReference>
<dbReference type="InterPro" id="IPR013020">
    <property type="entry name" value="Rad3/Chl1-like"/>
</dbReference>
<dbReference type="Pfam" id="PF06733">
    <property type="entry name" value="DEAD_2"/>
    <property type="match status" value="1"/>
</dbReference>
<keyword evidence="7" id="KW-0227">DNA damage</keyword>
<organism evidence="20 21">
    <name type="scientific">Micractinium conductrix</name>
    <dbReference type="NCBI Taxonomy" id="554055"/>
    <lineage>
        <taxon>Eukaryota</taxon>
        <taxon>Viridiplantae</taxon>
        <taxon>Chlorophyta</taxon>
        <taxon>core chlorophytes</taxon>
        <taxon>Trebouxiophyceae</taxon>
        <taxon>Chlorellales</taxon>
        <taxon>Chlorellaceae</taxon>
        <taxon>Chlorella clade</taxon>
        <taxon>Micractinium</taxon>
    </lineage>
</organism>
<accession>A0A2P6V6S0</accession>
<comment type="cofactor">
    <cofactor evidence="1">
        <name>[4Fe-4S] cluster</name>
        <dbReference type="ChEBI" id="CHEBI:49883"/>
    </cofactor>
</comment>
<dbReference type="GO" id="GO:0005524">
    <property type="term" value="F:ATP binding"/>
    <property type="evidence" value="ECO:0007669"/>
    <property type="project" value="UniProtKB-KW"/>
</dbReference>
<keyword evidence="10" id="KW-0067">ATP-binding</keyword>
<dbReference type="NCBIfam" id="TIGR00604">
    <property type="entry name" value="rad3"/>
    <property type="match status" value="1"/>
</dbReference>
<dbReference type="SMART" id="SM00491">
    <property type="entry name" value="HELICc2"/>
    <property type="match status" value="1"/>
</dbReference>
<dbReference type="SUPFAM" id="SSF52540">
    <property type="entry name" value="P-loop containing nucleoside triphosphate hydrolases"/>
    <property type="match status" value="2"/>
</dbReference>
<keyword evidence="5" id="KW-0479">Metal-binding</keyword>
<keyword evidence="15" id="KW-0539">Nucleus</keyword>
<dbReference type="SMART" id="SM00487">
    <property type="entry name" value="DEXDc"/>
    <property type="match status" value="1"/>
</dbReference>
<keyword evidence="11" id="KW-0408">Iron</keyword>
<gene>
    <name evidence="20" type="ORF">C2E20_6689</name>
</gene>
<evidence type="ECO:0000256" key="4">
    <source>
        <dbReference type="ARBA" id="ARBA00022485"/>
    </source>
</evidence>
<keyword evidence="9" id="KW-0347">Helicase</keyword>
<evidence type="ECO:0000313" key="21">
    <source>
        <dbReference type="Proteomes" id="UP000239649"/>
    </source>
</evidence>
<reference evidence="20 21" key="1">
    <citation type="journal article" date="2018" name="Plant J.">
        <title>Genome sequences of Chlorella sorokiniana UTEX 1602 and Micractinium conductrix SAG 241.80: implications to maltose excretion by a green alga.</title>
        <authorList>
            <person name="Arriola M.B."/>
            <person name="Velmurugan N."/>
            <person name="Zhang Y."/>
            <person name="Plunkett M.H."/>
            <person name="Hondzo H."/>
            <person name="Barney B.M."/>
        </authorList>
    </citation>
    <scope>NUCLEOTIDE SEQUENCE [LARGE SCALE GENOMIC DNA]</scope>
    <source>
        <strain evidence="20 21">SAG 241.80</strain>
    </source>
</reference>
<dbReference type="GO" id="GO:0003678">
    <property type="term" value="F:DNA helicase activity"/>
    <property type="evidence" value="ECO:0007669"/>
    <property type="project" value="InterPro"/>
</dbReference>
<evidence type="ECO:0000256" key="10">
    <source>
        <dbReference type="ARBA" id="ARBA00022840"/>
    </source>
</evidence>
<evidence type="ECO:0000256" key="14">
    <source>
        <dbReference type="ARBA" id="ARBA00023235"/>
    </source>
</evidence>
<keyword evidence="8" id="KW-0378">Hydrolase</keyword>
<protein>
    <recommendedName>
        <fullName evidence="16">DNA 5'-3' helicase FANCJ</fullName>
    </recommendedName>
</protein>
<evidence type="ECO:0000256" key="17">
    <source>
        <dbReference type="SAM" id="Coils"/>
    </source>
</evidence>
<sequence length="1454" mass="154590">MPQYTIGGCQVHFPHQAYGTQLSFMSKVIAALEGGHNALLEAPTGSGKTLSLLCSALAWQVREKQRIEEGLAAEKASLAAAMVAAAAEAAADDDPITDPDAACCGSGGGGKGEMTPGCSAPPNPDDPPPCSDAPTSPGDGGFMPAGEGGAEEAPPVRRKAPKIFYATRTHSQIAQVVKELKRSEFRPRMAVLGSRKHYCINQRATRQSSVDEACEELLKESQCQYFKNVHSFVNSGYQYRLHSIEDLKGFGKTAKACPYYTARKWVDEAEVIFAPYSYLLDPVIRRAMAVDVQGCMLIFDEAHNIEDVCREAASTEVELDTMLEVLACFHKAFELNGKQEVYGPLRDCAQKTVNWMRDKERAAVAHTEQQRAGGGGGGRGRGRGGRGGVAASRQDPYERLFPARQMMAELEACGLGPDTIDALWEAYQAAREEEEAMSDNVKGGASGDVNKENKDNPAAGPTANTAVRVGALALGVMSRLVQVVRMLHQGSDDGARDYRLVVQRQYEKEPGLAMGRYKPRGRGGEEEGDGDGGASSLPGYTFKLCLWSMNPAVAFRPVAEEAHSVVLTSGTLAPLEGFASELGTPFNITLEAPHVVDMRRQVWAGVVGTGPGGTPLIATFKNQVEPAFQDAVGRVILEAAAAVPDGLLVFMPSYSLLDRLLTRWKTTGALKQLGELKHVVQEPRGGGQDALKKCMTEYYDAVARGGGAVFFAVCRGKVSEGLDFADGNARGVIIVGIPFPAVKDLKVNEKKGFNDRNQRALNLVSGDTWYSQQAFRALNQALGRCIRHRLDWGAIMMVDERFKQPRNQKMLSRWVRGALTVHPTFEAGLGNMRSFFSTIQANPPGPPQGQQQQQAAGDPAEAAAIAAAVAAAVAAAGQAAPAPAPEQPAGRGVEGALHGTASQWGKNTAMGMLQMWQQKPLGQARVAAGQQQPQGGPGLFEWQQSAKTPPGGAAAAVAGMYAVKQEPGSGAGQQQQGQQQQGQQQQGQQLGALPAVKPEPQQWPAGAQQPQQHLPPPQQRRQSGAPPLPLQQAGAPLIKPEPQQWPAHLQHHQQHCGVKQEPQQWEAGPQLQHPAQQLQQQQQGKGPSPPHHEAAWQQHAPQQWQPVIGHHARPTSEDEGRGLPAGSAAALAAAVGEAPLAAWVCADVADCMAFLRGQGLDQPGMLPAGFSSLLHVAVGGVRDAFDAAREYLGQQRPLHHLAAEWGCALPRGLQAVLAAGPAALPGGKPYDQAALAYGQQRLRAGWAPAALVAAVSEAYSESLDALLSGRVQQPHASGLPAPAQGQVQHVGNKRGAGAEPDAAAKRRYLRGPNAEAAAQQRTAGADDGAAAALDAADGTTMEGGTMTMHQAALLCAALAPFIIEQPSATAVPPPASAPEAGDDIVSLRSALARAIKENERLRADTELQASELEAHRMRVDYLQRQLYKKKQAAAAPDQGTWRRTLSIGSTCMLI</sequence>
<dbReference type="CDD" id="cd18788">
    <property type="entry name" value="SF2_C_XPD"/>
    <property type="match status" value="1"/>
</dbReference>
<dbReference type="GO" id="GO:1990918">
    <property type="term" value="P:double-strand break repair involved in meiotic recombination"/>
    <property type="evidence" value="ECO:0007669"/>
    <property type="project" value="TreeGrafter"/>
</dbReference>
<evidence type="ECO:0000256" key="11">
    <source>
        <dbReference type="ARBA" id="ARBA00023004"/>
    </source>
</evidence>
<evidence type="ECO:0000313" key="20">
    <source>
        <dbReference type="EMBL" id="PSC69785.1"/>
    </source>
</evidence>
<dbReference type="Proteomes" id="UP000239649">
    <property type="component" value="Unassembled WGS sequence"/>
</dbReference>
<keyword evidence="12" id="KW-0411">Iron-sulfur</keyword>
<evidence type="ECO:0000256" key="9">
    <source>
        <dbReference type="ARBA" id="ARBA00022806"/>
    </source>
</evidence>
<keyword evidence="21" id="KW-1185">Reference proteome</keyword>
<dbReference type="PANTHER" id="PTHR11472">
    <property type="entry name" value="DNA REPAIR DEAD HELICASE RAD3/XP-D SUBFAMILY MEMBER"/>
    <property type="match status" value="1"/>
</dbReference>
<dbReference type="InterPro" id="IPR006554">
    <property type="entry name" value="Helicase-like_DEXD_c2"/>
</dbReference>
<feature type="coiled-coil region" evidence="17">
    <location>
        <begin position="1384"/>
        <end position="1415"/>
    </location>
</feature>
<dbReference type="SMART" id="SM00488">
    <property type="entry name" value="DEXDc2"/>
    <property type="match status" value="1"/>
</dbReference>
<feature type="region of interest" description="Disordered" evidence="18">
    <location>
        <begin position="513"/>
        <end position="534"/>
    </location>
</feature>
<dbReference type="InterPro" id="IPR027417">
    <property type="entry name" value="P-loop_NTPase"/>
</dbReference>
<evidence type="ECO:0000256" key="8">
    <source>
        <dbReference type="ARBA" id="ARBA00022801"/>
    </source>
</evidence>
<evidence type="ECO:0000256" key="16">
    <source>
        <dbReference type="ARBA" id="ARBA00082714"/>
    </source>
</evidence>
<dbReference type="EMBL" id="LHPF02000024">
    <property type="protein sequence ID" value="PSC69785.1"/>
    <property type="molecule type" value="Genomic_DNA"/>
</dbReference>
<proteinExistence type="inferred from homology"/>
<feature type="compositionally biased region" description="Low complexity" evidence="18">
    <location>
        <begin position="1067"/>
        <end position="1084"/>
    </location>
</feature>
<feature type="region of interest" description="Disordered" evidence="18">
    <location>
        <begin position="362"/>
        <end position="395"/>
    </location>
</feature>
<comment type="caution">
    <text evidence="20">The sequence shown here is derived from an EMBL/GenBank/DDBJ whole genome shotgun (WGS) entry which is preliminary data.</text>
</comment>
<feature type="compositionally biased region" description="Low complexity" evidence="18">
    <location>
        <begin position="998"/>
        <end position="1012"/>
    </location>
</feature>
<dbReference type="InterPro" id="IPR014013">
    <property type="entry name" value="Helic_SF1/SF2_ATP-bd_DinG/Rad3"/>
</dbReference>
<feature type="region of interest" description="Disordered" evidence="18">
    <location>
        <begin position="965"/>
        <end position="1102"/>
    </location>
</feature>
<keyword evidence="13" id="KW-0234">DNA repair</keyword>
<dbReference type="GO" id="GO:0016818">
    <property type="term" value="F:hydrolase activity, acting on acid anhydrides, in phosphorus-containing anhydrides"/>
    <property type="evidence" value="ECO:0007669"/>
    <property type="project" value="InterPro"/>
</dbReference>
<evidence type="ECO:0000256" key="1">
    <source>
        <dbReference type="ARBA" id="ARBA00001966"/>
    </source>
</evidence>
<feature type="region of interest" description="Disordered" evidence="18">
    <location>
        <begin position="837"/>
        <end position="860"/>
    </location>
</feature>
<feature type="region of interest" description="Disordered" evidence="18">
    <location>
        <begin position="1274"/>
        <end position="1302"/>
    </location>
</feature>
<feature type="compositionally biased region" description="Low complexity" evidence="18">
    <location>
        <begin position="972"/>
        <end position="989"/>
    </location>
</feature>
<dbReference type="Gene3D" id="3.40.50.300">
    <property type="entry name" value="P-loop containing nucleotide triphosphate hydrolases"/>
    <property type="match status" value="2"/>
</dbReference>
<feature type="region of interest" description="Disordered" evidence="18">
    <location>
        <begin position="923"/>
        <end position="953"/>
    </location>
</feature>
<dbReference type="GO" id="GO:0046872">
    <property type="term" value="F:metal ion binding"/>
    <property type="evidence" value="ECO:0007669"/>
    <property type="project" value="UniProtKB-KW"/>
</dbReference>
<keyword evidence="6" id="KW-0547">Nucleotide-binding</keyword>
<keyword evidence="17" id="KW-0175">Coiled coil</keyword>
<dbReference type="FunFam" id="3.40.50.300:FF:000731">
    <property type="entry name" value="Fanconi anemia group J protein homolog"/>
    <property type="match status" value="1"/>
</dbReference>
<feature type="region of interest" description="Disordered" evidence="18">
    <location>
        <begin position="434"/>
        <end position="462"/>
    </location>
</feature>
<evidence type="ECO:0000256" key="7">
    <source>
        <dbReference type="ARBA" id="ARBA00022763"/>
    </source>
</evidence>
<dbReference type="GO" id="GO:0005634">
    <property type="term" value="C:nucleus"/>
    <property type="evidence" value="ECO:0007669"/>
    <property type="project" value="UniProtKB-SubCell"/>
</dbReference>
<evidence type="ECO:0000256" key="13">
    <source>
        <dbReference type="ARBA" id="ARBA00023204"/>
    </source>
</evidence>
<feature type="compositionally biased region" description="Low complexity" evidence="18">
    <location>
        <begin position="848"/>
        <end position="860"/>
    </location>
</feature>
<feature type="compositionally biased region" description="Pro residues" evidence="18">
    <location>
        <begin position="119"/>
        <end position="131"/>
    </location>
</feature>
<dbReference type="PANTHER" id="PTHR11472:SF47">
    <property type="entry name" value="FANCONI ANEMIA GROUP J PROTEIN"/>
    <property type="match status" value="1"/>
</dbReference>
<dbReference type="STRING" id="554055.A0A2P6V6S0"/>
<dbReference type="Pfam" id="PF13307">
    <property type="entry name" value="Helicase_C_2"/>
    <property type="match status" value="1"/>
</dbReference>
<evidence type="ECO:0000256" key="12">
    <source>
        <dbReference type="ARBA" id="ARBA00023014"/>
    </source>
</evidence>
<name>A0A2P6V6S0_9CHLO</name>
<evidence type="ECO:0000256" key="2">
    <source>
        <dbReference type="ARBA" id="ARBA00004123"/>
    </source>
</evidence>
<evidence type="ECO:0000256" key="6">
    <source>
        <dbReference type="ARBA" id="ARBA00022741"/>
    </source>
</evidence>
<dbReference type="InterPro" id="IPR006555">
    <property type="entry name" value="ATP-dep_Helicase_C"/>
</dbReference>
<feature type="region of interest" description="Disordered" evidence="18">
    <location>
        <begin position="95"/>
        <end position="156"/>
    </location>
</feature>
<dbReference type="InterPro" id="IPR045028">
    <property type="entry name" value="DinG/Rad3-like"/>
</dbReference>
<comment type="similarity">
    <text evidence="3">Belongs to the DEAD box helicase family. DEAH subfamily.</text>
</comment>
<comment type="subcellular location">
    <subcellularLocation>
        <location evidence="2">Nucleus</location>
    </subcellularLocation>
</comment>
<dbReference type="GO" id="GO:0051539">
    <property type="term" value="F:4 iron, 4 sulfur cluster binding"/>
    <property type="evidence" value="ECO:0007669"/>
    <property type="project" value="UniProtKB-KW"/>
</dbReference>
<evidence type="ECO:0000256" key="3">
    <source>
        <dbReference type="ARBA" id="ARBA00008792"/>
    </source>
</evidence>
<feature type="compositionally biased region" description="Low complexity" evidence="18">
    <location>
        <begin position="1019"/>
        <end position="1037"/>
    </location>
</feature>
<evidence type="ECO:0000259" key="19">
    <source>
        <dbReference type="PROSITE" id="PS51193"/>
    </source>
</evidence>
<dbReference type="GO" id="GO:0006289">
    <property type="term" value="P:nucleotide-excision repair"/>
    <property type="evidence" value="ECO:0007669"/>
    <property type="project" value="TreeGrafter"/>
</dbReference>
<evidence type="ECO:0000256" key="15">
    <source>
        <dbReference type="ARBA" id="ARBA00023242"/>
    </source>
</evidence>
<evidence type="ECO:0000256" key="18">
    <source>
        <dbReference type="SAM" id="MobiDB-lite"/>
    </source>
</evidence>
<keyword evidence="4" id="KW-0004">4Fe-4S</keyword>
<dbReference type="PROSITE" id="PS51193">
    <property type="entry name" value="HELICASE_ATP_BIND_2"/>
    <property type="match status" value="1"/>
</dbReference>
<dbReference type="OrthoDB" id="19182at2759"/>
<feature type="compositionally biased region" description="Gly residues" evidence="18">
    <location>
        <begin position="138"/>
        <end position="148"/>
    </location>
</feature>